<dbReference type="EMBL" id="CM044705">
    <property type="protein sequence ID" value="KAI5662908.1"/>
    <property type="molecule type" value="Genomic_DNA"/>
</dbReference>
<protein>
    <submittedName>
        <fullName evidence="1">Uncharacterized protein</fullName>
    </submittedName>
</protein>
<organism evidence="1 2">
    <name type="scientific">Catharanthus roseus</name>
    <name type="common">Madagascar periwinkle</name>
    <name type="synonym">Vinca rosea</name>
    <dbReference type="NCBI Taxonomy" id="4058"/>
    <lineage>
        <taxon>Eukaryota</taxon>
        <taxon>Viridiplantae</taxon>
        <taxon>Streptophyta</taxon>
        <taxon>Embryophyta</taxon>
        <taxon>Tracheophyta</taxon>
        <taxon>Spermatophyta</taxon>
        <taxon>Magnoliopsida</taxon>
        <taxon>eudicotyledons</taxon>
        <taxon>Gunneridae</taxon>
        <taxon>Pentapetalae</taxon>
        <taxon>asterids</taxon>
        <taxon>lamiids</taxon>
        <taxon>Gentianales</taxon>
        <taxon>Apocynaceae</taxon>
        <taxon>Rauvolfioideae</taxon>
        <taxon>Vinceae</taxon>
        <taxon>Catharanthinae</taxon>
        <taxon>Catharanthus</taxon>
    </lineage>
</organism>
<evidence type="ECO:0000313" key="1">
    <source>
        <dbReference type="EMBL" id="KAI5662908.1"/>
    </source>
</evidence>
<proteinExistence type="predicted"/>
<accession>A0ACC0APL1</accession>
<evidence type="ECO:0000313" key="2">
    <source>
        <dbReference type="Proteomes" id="UP001060085"/>
    </source>
</evidence>
<keyword evidence="2" id="KW-1185">Reference proteome</keyword>
<sequence>MTRQACISCTRVITITNISISDYVTHVLYYFDFELFFQMDVNEESMFEGLSQSSELGQMSGNPTVDHNGHLFQCALCPRIFSSDDGPGDSQAISFCRDCKLLILEDSGTPIQGRRTQSFRRRRYRSSDSTHFFSQQVSHIITQARQNQAAFLGHDNLSIDGDSATSALERSSSRTTPSQSRRWRRVLSDSESDVIDSIYGESETNGSFSGSRIFPGESDSISYSAYGGDSDASVDGHSFLEGENYIHPSGSDPESDTDIDPMNAGLYHWNSDDLEEDDEDDGENSEWEETDAEENTFALVRGQLYRNFGSSESSINSYQRQILSPGFEDIANSFTNFEQTEVEHYIGHPRDHLGGRGIEELLAHLAETESPRRGAPPAAVSFVNKLLPIVIQEDSEKLDDLTCAICKDSLSVGTIVNQLPCLHFYHRSCILPWLSTRNTCPLCRFELPTEDQDYEERKHASGNILDAQEIQLQDVDEDGSSYTSDGGEAEMDHTRLIFEVLDNVNFLAGREGARRRWFFLAAAAAPLIGVVGIALALCFGNPMTHLRWPNSHNNLNNALGQHPSLRLDVTPSIQTNGGRNRRWWFPF</sequence>
<reference evidence="2" key="1">
    <citation type="journal article" date="2023" name="Nat. Plants">
        <title>Single-cell RNA sequencing provides a high-resolution roadmap for understanding the multicellular compartmentation of specialized metabolism.</title>
        <authorList>
            <person name="Sun S."/>
            <person name="Shen X."/>
            <person name="Li Y."/>
            <person name="Li Y."/>
            <person name="Wang S."/>
            <person name="Li R."/>
            <person name="Zhang H."/>
            <person name="Shen G."/>
            <person name="Guo B."/>
            <person name="Wei J."/>
            <person name="Xu J."/>
            <person name="St-Pierre B."/>
            <person name="Chen S."/>
            <person name="Sun C."/>
        </authorList>
    </citation>
    <scope>NUCLEOTIDE SEQUENCE [LARGE SCALE GENOMIC DNA]</scope>
</reference>
<name>A0ACC0APL1_CATRO</name>
<dbReference type="Proteomes" id="UP001060085">
    <property type="component" value="Linkage Group LG05"/>
</dbReference>
<gene>
    <name evidence="1" type="ORF">M9H77_22231</name>
</gene>
<comment type="caution">
    <text evidence="1">The sequence shown here is derived from an EMBL/GenBank/DDBJ whole genome shotgun (WGS) entry which is preliminary data.</text>
</comment>